<evidence type="ECO:0000313" key="8">
    <source>
        <dbReference type="EMBL" id="GAA2069177.1"/>
    </source>
</evidence>
<dbReference type="Proteomes" id="UP001501480">
    <property type="component" value="Unassembled WGS sequence"/>
</dbReference>
<accession>A0ABN2VQ79</accession>
<keyword evidence="5 7" id="KW-0811">Translocation</keyword>
<name>A0ABN2VQ79_9ACTN</name>
<gene>
    <name evidence="7 8" type="primary">tatC</name>
    <name evidence="8" type="ORF">GCM10009821_01780</name>
</gene>
<keyword evidence="3 7" id="KW-0653">Protein transport</keyword>
<evidence type="ECO:0000256" key="2">
    <source>
        <dbReference type="ARBA" id="ARBA00022692"/>
    </source>
</evidence>
<evidence type="ECO:0000256" key="4">
    <source>
        <dbReference type="ARBA" id="ARBA00022989"/>
    </source>
</evidence>
<keyword evidence="9" id="KW-1185">Reference proteome</keyword>
<reference evidence="8 9" key="1">
    <citation type="journal article" date="2019" name="Int. J. Syst. Evol. Microbiol.">
        <title>The Global Catalogue of Microorganisms (GCM) 10K type strain sequencing project: providing services to taxonomists for standard genome sequencing and annotation.</title>
        <authorList>
            <consortium name="The Broad Institute Genomics Platform"/>
            <consortium name="The Broad Institute Genome Sequencing Center for Infectious Disease"/>
            <person name="Wu L."/>
            <person name="Ma J."/>
        </authorList>
    </citation>
    <scope>NUCLEOTIDE SEQUENCE [LARGE SCALE GENOMIC DNA]</scope>
    <source>
        <strain evidence="8 9">JCM 15749</strain>
    </source>
</reference>
<dbReference type="NCBIfam" id="TIGR00945">
    <property type="entry name" value="tatC"/>
    <property type="match status" value="1"/>
</dbReference>
<dbReference type="InterPro" id="IPR002033">
    <property type="entry name" value="TatC"/>
</dbReference>
<protein>
    <recommendedName>
        <fullName evidence="7">Sec-independent protein translocase protein TatC</fullName>
    </recommendedName>
</protein>
<feature type="transmembrane region" description="Helical" evidence="7">
    <location>
        <begin position="173"/>
        <end position="194"/>
    </location>
</feature>
<keyword evidence="6 7" id="KW-0472">Membrane</keyword>
<dbReference type="PANTHER" id="PTHR30371:SF0">
    <property type="entry name" value="SEC-INDEPENDENT PROTEIN TRANSLOCASE PROTEIN TATC, CHLOROPLASTIC-RELATED"/>
    <property type="match status" value="1"/>
</dbReference>
<evidence type="ECO:0000256" key="5">
    <source>
        <dbReference type="ARBA" id="ARBA00023010"/>
    </source>
</evidence>
<dbReference type="EMBL" id="BAAAPY010000001">
    <property type="protein sequence ID" value="GAA2069177.1"/>
    <property type="molecule type" value="Genomic_DNA"/>
</dbReference>
<feature type="transmembrane region" description="Helical" evidence="7">
    <location>
        <begin position="34"/>
        <end position="53"/>
    </location>
</feature>
<comment type="similarity">
    <text evidence="7">Belongs to the TatC family.</text>
</comment>
<comment type="caution">
    <text evidence="8">The sequence shown here is derived from an EMBL/GenBank/DDBJ whole genome shotgun (WGS) entry which is preliminary data.</text>
</comment>
<evidence type="ECO:0000256" key="3">
    <source>
        <dbReference type="ARBA" id="ARBA00022927"/>
    </source>
</evidence>
<keyword evidence="7" id="KW-1003">Cell membrane</keyword>
<feature type="transmembrane region" description="Helical" evidence="7">
    <location>
        <begin position="206"/>
        <end position="224"/>
    </location>
</feature>
<comment type="subcellular location">
    <subcellularLocation>
        <location evidence="7">Cell membrane</location>
        <topology evidence="7">Multi-pass membrane protein</topology>
    </subcellularLocation>
    <subcellularLocation>
        <location evidence="1">Membrane</location>
        <topology evidence="1">Multi-pass membrane protein</topology>
    </subcellularLocation>
</comment>
<keyword evidence="4 7" id="KW-1133">Transmembrane helix</keyword>
<feature type="transmembrane region" description="Helical" evidence="7">
    <location>
        <begin position="230"/>
        <end position="250"/>
    </location>
</feature>
<organism evidence="8 9">
    <name type="scientific">Aeromicrobium halocynthiae</name>
    <dbReference type="NCBI Taxonomy" id="560557"/>
    <lineage>
        <taxon>Bacteria</taxon>
        <taxon>Bacillati</taxon>
        <taxon>Actinomycetota</taxon>
        <taxon>Actinomycetes</taxon>
        <taxon>Propionibacteriales</taxon>
        <taxon>Nocardioidaceae</taxon>
        <taxon>Aeromicrobium</taxon>
    </lineage>
</organism>
<comment type="subunit">
    <text evidence="7">The Tat system comprises two distinct complexes: a TatABC complex, containing multiple copies of TatA, TatB and TatC subunits, and a separate TatA complex, containing only TatA subunits. Substrates initially bind to the TatABC complex, which probably triggers association of the separate TatA complex to form the active translocon.</text>
</comment>
<evidence type="ECO:0000313" key="9">
    <source>
        <dbReference type="Proteomes" id="UP001501480"/>
    </source>
</evidence>
<dbReference type="PANTHER" id="PTHR30371">
    <property type="entry name" value="SEC-INDEPENDENT PROTEIN TRANSLOCASE PROTEIN TATC"/>
    <property type="match status" value="1"/>
</dbReference>
<comment type="function">
    <text evidence="7">Part of the twin-arginine translocation (Tat) system that transports large folded proteins containing a characteristic twin-arginine motif in their signal peptide across membranes. Together with TatB, TatC is part of a receptor directly interacting with Tat signal peptides.</text>
</comment>
<evidence type="ECO:0000256" key="6">
    <source>
        <dbReference type="ARBA" id="ARBA00023136"/>
    </source>
</evidence>
<feature type="transmembrane region" description="Helical" evidence="7">
    <location>
        <begin position="123"/>
        <end position="146"/>
    </location>
</feature>
<dbReference type="Pfam" id="PF00902">
    <property type="entry name" value="TatC"/>
    <property type="match status" value="1"/>
</dbReference>
<proteinExistence type="inferred from homology"/>
<evidence type="ECO:0000256" key="7">
    <source>
        <dbReference type="HAMAP-Rule" id="MF_00902"/>
    </source>
</evidence>
<dbReference type="HAMAP" id="MF_00902">
    <property type="entry name" value="TatC"/>
    <property type="match status" value="1"/>
</dbReference>
<evidence type="ECO:0000256" key="1">
    <source>
        <dbReference type="ARBA" id="ARBA00004141"/>
    </source>
</evidence>
<feature type="transmembrane region" description="Helical" evidence="7">
    <location>
        <begin position="87"/>
        <end position="111"/>
    </location>
</feature>
<keyword evidence="7" id="KW-0813">Transport</keyword>
<dbReference type="PRINTS" id="PR01840">
    <property type="entry name" value="TATCFAMILY"/>
</dbReference>
<keyword evidence="2 7" id="KW-0812">Transmembrane</keyword>
<sequence length="280" mass="30155">MAVSQTPRAAGGAPGGQMPLVEHLRELRGRLVKAVLAILAGAIIAAIFYGPILEFMTQPYYRMRPVLEARGIETELVITGVGGAFQFALKICLVVGLLFSSPIWLWQLWAFVLPAMHRHEKKWALVLAATGAPLFVGGAALAYTVMPKAMEILIGFVPDGFGSLVTGAEYFDFIIKMLLVFGVAAEIPLVVVMLNRLGIVSAKQLAGARPWIIVAIFVFSAIATPTTDPLTMLFLAGPMTVLYLISELIAKVTDWRRGKAEARGLSDDEASSIGDVESLD</sequence>